<sequence>MYKLASPVRSLGPIDYEAKNRMDSFTAVGMQSRWQANATTTAKANGRGHRCGRNLLSLYTTATDSRII</sequence>
<evidence type="ECO:0000313" key="2">
    <source>
        <dbReference type="Proteomes" id="UP001416858"/>
    </source>
</evidence>
<reference evidence="1 2" key="1">
    <citation type="submission" date="2024-02" db="EMBL/GenBank/DDBJ databases">
        <title>Rhodopirellula caenicola NBRC 110016.</title>
        <authorList>
            <person name="Ichikawa N."/>
            <person name="Katano-Makiyama Y."/>
            <person name="Hidaka K."/>
        </authorList>
    </citation>
    <scope>NUCLEOTIDE SEQUENCE [LARGE SCALE GENOMIC DNA]</scope>
    <source>
        <strain evidence="1 2">NBRC 110016</strain>
    </source>
</reference>
<accession>A0ABP9VW43</accession>
<keyword evidence="2" id="KW-1185">Reference proteome</keyword>
<protein>
    <submittedName>
        <fullName evidence="1">Uncharacterized protein</fullName>
    </submittedName>
</protein>
<dbReference type="EMBL" id="BAABRO010000012">
    <property type="protein sequence ID" value="GAA5509051.1"/>
    <property type="molecule type" value="Genomic_DNA"/>
</dbReference>
<dbReference type="Proteomes" id="UP001416858">
    <property type="component" value="Unassembled WGS sequence"/>
</dbReference>
<evidence type="ECO:0000313" key="1">
    <source>
        <dbReference type="EMBL" id="GAA5509051.1"/>
    </source>
</evidence>
<name>A0ABP9VW43_9BACT</name>
<organism evidence="1 2">
    <name type="scientific">Novipirellula caenicola</name>
    <dbReference type="NCBI Taxonomy" id="1536901"/>
    <lineage>
        <taxon>Bacteria</taxon>
        <taxon>Pseudomonadati</taxon>
        <taxon>Planctomycetota</taxon>
        <taxon>Planctomycetia</taxon>
        <taxon>Pirellulales</taxon>
        <taxon>Pirellulaceae</taxon>
        <taxon>Novipirellula</taxon>
    </lineage>
</organism>
<proteinExistence type="predicted"/>
<gene>
    <name evidence="1" type="ORF">Rcae01_04520</name>
</gene>
<comment type="caution">
    <text evidence="1">The sequence shown here is derived from an EMBL/GenBank/DDBJ whole genome shotgun (WGS) entry which is preliminary data.</text>
</comment>